<feature type="non-terminal residue" evidence="1">
    <location>
        <position position="1"/>
    </location>
</feature>
<proteinExistence type="predicted"/>
<dbReference type="EMBL" id="CAJVQB010107445">
    <property type="protein sequence ID" value="CAG8851710.1"/>
    <property type="molecule type" value="Genomic_DNA"/>
</dbReference>
<accession>A0ABN7XBC4</accession>
<organism evidence="1 2">
    <name type="scientific">Gigaspora margarita</name>
    <dbReference type="NCBI Taxonomy" id="4874"/>
    <lineage>
        <taxon>Eukaryota</taxon>
        <taxon>Fungi</taxon>
        <taxon>Fungi incertae sedis</taxon>
        <taxon>Mucoromycota</taxon>
        <taxon>Glomeromycotina</taxon>
        <taxon>Glomeromycetes</taxon>
        <taxon>Diversisporales</taxon>
        <taxon>Gigasporaceae</taxon>
        <taxon>Gigaspora</taxon>
    </lineage>
</organism>
<protein>
    <submittedName>
        <fullName evidence="1">31098_t:CDS:1</fullName>
    </submittedName>
</protein>
<reference evidence="1 2" key="1">
    <citation type="submission" date="2021-06" db="EMBL/GenBank/DDBJ databases">
        <authorList>
            <person name="Kallberg Y."/>
            <person name="Tangrot J."/>
            <person name="Rosling A."/>
        </authorList>
    </citation>
    <scope>NUCLEOTIDE SEQUENCE [LARGE SCALE GENOMIC DNA]</scope>
    <source>
        <strain evidence="1 2">120-4 pot B 10/14</strain>
    </source>
</reference>
<dbReference type="Proteomes" id="UP000789901">
    <property type="component" value="Unassembled WGS sequence"/>
</dbReference>
<evidence type="ECO:0000313" key="2">
    <source>
        <dbReference type="Proteomes" id="UP000789901"/>
    </source>
</evidence>
<name>A0ABN7XBC4_GIGMA</name>
<gene>
    <name evidence="1" type="ORF">GMARGA_LOCUS40876</name>
</gene>
<keyword evidence="2" id="KW-1185">Reference proteome</keyword>
<evidence type="ECO:0000313" key="1">
    <source>
        <dbReference type="EMBL" id="CAG8851710.1"/>
    </source>
</evidence>
<comment type="caution">
    <text evidence="1">The sequence shown here is derived from an EMBL/GenBank/DDBJ whole genome shotgun (WGS) entry which is preliminary data.</text>
</comment>
<sequence>KLGYDIKLGEDIENAIKNLSGTHIANLEPNHHLGTLLGISTWPEIGNNAGYICSVNSNNNSILINPTDITDMELDTPSRSYIIFVPGWALQENLKGLLEVIFHSGATNAKLKMDATEMHVELLQHAKLGEIEYQDVLKVSTIANWIKRTSRAIKQ</sequence>
<feature type="non-terminal residue" evidence="1">
    <location>
        <position position="155"/>
    </location>
</feature>